<evidence type="ECO:0000256" key="5">
    <source>
        <dbReference type="ARBA" id="ARBA00022833"/>
    </source>
</evidence>
<keyword evidence="6" id="KW-0805">Transcription regulation</keyword>
<dbReference type="PANTHER" id="PTHR24404:SF114">
    <property type="entry name" value="KLUMPFUSS, ISOFORM B-RELATED"/>
    <property type="match status" value="1"/>
</dbReference>
<dbReference type="SMART" id="SM00868">
    <property type="entry name" value="zf-AD"/>
    <property type="match status" value="1"/>
</dbReference>
<feature type="domain" description="C2H2-type" evidence="13">
    <location>
        <begin position="501"/>
        <end position="528"/>
    </location>
</feature>
<accession>A0A0P6J021</accession>
<feature type="region of interest" description="Disordered" evidence="12">
    <location>
        <begin position="621"/>
        <end position="671"/>
    </location>
</feature>
<keyword evidence="7" id="KW-0238">DNA-binding</keyword>
<dbReference type="InterPro" id="IPR013087">
    <property type="entry name" value="Znf_C2H2_type"/>
</dbReference>
<keyword evidence="3" id="KW-0677">Repeat</keyword>
<feature type="domain" description="C2H2-type" evidence="13">
    <location>
        <begin position="445"/>
        <end position="472"/>
    </location>
</feature>
<name>A0A0P6J021_AEDAE</name>
<evidence type="ECO:0000256" key="12">
    <source>
        <dbReference type="SAM" id="MobiDB-lite"/>
    </source>
</evidence>
<dbReference type="Gene3D" id="3.40.1800.20">
    <property type="match status" value="1"/>
</dbReference>
<dbReference type="Proteomes" id="UP000008820">
    <property type="component" value="Chromosome 2"/>
</dbReference>
<evidence type="ECO:0000313" key="17">
    <source>
        <dbReference type="Proteomes" id="UP000008820"/>
    </source>
</evidence>
<dbReference type="FunFam" id="3.30.160.60:FF:001498">
    <property type="entry name" value="Zinc finger protein 404"/>
    <property type="match status" value="1"/>
</dbReference>
<dbReference type="EnsemblMetazoa" id="AAEL020013-RB">
    <property type="protein sequence ID" value="AAEL020013-PB"/>
    <property type="gene ID" value="AAEL020013"/>
</dbReference>
<feature type="compositionally biased region" description="Acidic residues" evidence="12">
    <location>
        <begin position="147"/>
        <end position="159"/>
    </location>
</feature>
<dbReference type="FunFam" id="3.30.160.60:FF:000065">
    <property type="entry name" value="B-cell CLL/lymphoma 6, member B"/>
    <property type="match status" value="2"/>
</dbReference>
<dbReference type="FunFam" id="3.30.160.60:FF:000325">
    <property type="entry name" value="ZFP90 zinc finger protein"/>
    <property type="match status" value="1"/>
</dbReference>
<dbReference type="InterPro" id="IPR050589">
    <property type="entry name" value="Ikaros_C2H2-ZF"/>
</dbReference>
<evidence type="ECO:0000313" key="15">
    <source>
        <dbReference type="EMBL" id="JAN95400.1"/>
    </source>
</evidence>
<feature type="domain" description="C2H2-type" evidence="13">
    <location>
        <begin position="417"/>
        <end position="444"/>
    </location>
</feature>
<evidence type="ECO:0000313" key="16">
    <source>
        <dbReference type="EnsemblMetazoa" id="AAEL020013-PB"/>
    </source>
</evidence>
<feature type="compositionally biased region" description="Acidic residues" evidence="12">
    <location>
        <begin position="207"/>
        <end position="217"/>
    </location>
</feature>
<comment type="subcellular location">
    <subcellularLocation>
        <location evidence="1">Nucleus</location>
    </subcellularLocation>
</comment>
<evidence type="ECO:0008006" key="18">
    <source>
        <dbReference type="Google" id="ProtNLM"/>
    </source>
</evidence>
<dbReference type="Pfam" id="PF00096">
    <property type="entry name" value="zf-C2H2"/>
    <property type="match status" value="3"/>
</dbReference>
<dbReference type="FunFam" id="3.30.160.60:FF:000100">
    <property type="entry name" value="Zinc finger 45-like"/>
    <property type="match status" value="1"/>
</dbReference>
<dbReference type="PANTHER" id="PTHR24404">
    <property type="entry name" value="ZINC FINGER PROTEIN"/>
    <property type="match status" value="1"/>
</dbReference>
<dbReference type="InterPro" id="IPR036236">
    <property type="entry name" value="Znf_C2H2_sf"/>
</dbReference>
<proteinExistence type="evidence at transcript level"/>
<evidence type="ECO:0000256" key="8">
    <source>
        <dbReference type="ARBA" id="ARBA00023163"/>
    </source>
</evidence>
<dbReference type="PROSITE" id="PS51915">
    <property type="entry name" value="ZAD"/>
    <property type="match status" value="1"/>
</dbReference>
<evidence type="ECO:0000256" key="6">
    <source>
        <dbReference type="ARBA" id="ARBA00023015"/>
    </source>
</evidence>
<evidence type="ECO:0000256" key="2">
    <source>
        <dbReference type="ARBA" id="ARBA00022723"/>
    </source>
</evidence>
<feature type="domain" description="C2H2-type" evidence="13">
    <location>
        <begin position="299"/>
        <end position="326"/>
    </location>
</feature>
<keyword evidence="2 11" id="KW-0479">Metal-binding</keyword>
<evidence type="ECO:0000259" key="13">
    <source>
        <dbReference type="PROSITE" id="PS50157"/>
    </source>
</evidence>
<evidence type="ECO:0000259" key="14">
    <source>
        <dbReference type="PROSITE" id="PS51915"/>
    </source>
</evidence>
<dbReference type="AlphaFoldDB" id="A0A0P6J021"/>
<reference evidence="16 17" key="2">
    <citation type="submission" date="2017-06" db="EMBL/GenBank/DDBJ databases">
        <title>Aedes aegypti genome working group (AGWG) sequencing and assembly.</title>
        <authorList>
            <consortium name="Aedes aegypti Genome Working Group (AGWG)"/>
            <person name="Matthews B.J."/>
        </authorList>
    </citation>
    <scope>NUCLEOTIDE SEQUENCE [LARGE SCALE GENOMIC DNA]</scope>
    <source>
        <strain evidence="16 17">LVP_AGWG</strain>
    </source>
</reference>
<dbReference type="VEuPathDB" id="VectorBase:AAEL020013"/>
<keyword evidence="9" id="KW-0539">Nucleus</keyword>
<feature type="domain" description="ZAD" evidence="14">
    <location>
        <begin position="2"/>
        <end position="85"/>
    </location>
</feature>
<dbReference type="InParanoid" id="A0A0P6J021"/>
<evidence type="ECO:0000256" key="9">
    <source>
        <dbReference type="ARBA" id="ARBA00023242"/>
    </source>
</evidence>
<evidence type="ECO:0000256" key="10">
    <source>
        <dbReference type="PROSITE-ProRule" id="PRU00042"/>
    </source>
</evidence>
<evidence type="ECO:0000256" key="1">
    <source>
        <dbReference type="ARBA" id="ARBA00004123"/>
    </source>
</evidence>
<keyword evidence="5 11" id="KW-0862">Zinc</keyword>
<keyword evidence="8" id="KW-0804">Transcription</keyword>
<dbReference type="Pfam" id="PF13465">
    <property type="entry name" value="zf-H2C2_2"/>
    <property type="match status" value="1"/>
</dbReference>
<feature type="domain" description="C2H2-type" evidence="13">
    <location>
        <begin position="585"/>
        <end position="607"/>
    </location>
</feature>
<feature type="compositionally biased region" description="Basic residues" evidence="12">
    <location>
        <begin position="164"/>
        <end position="174"/>
    </location>
</feature>
<dbReference type="PROSITE" id="PS00028">
    <property type="entry name" value="ZINC_FINGER_C2H2_1"/>
    <property type="match status" value="10"/>
</dbReference>
<feature type="domain" description="C2H2-type" evidence="13">
    <location>
        <begin position="529"/>
        <end position="556"/>
    </location>
</feature>
<evidence type="ECO:0000256" key="11">
    <source>
        <dbReference type="PROSITE-ProRule" id="PRU01263"/>
    </source>
</evidence>
<reference evidence="16" key="3">
    <citation type="submission" date="2022-10" db="UniProtKB">
        <authorList>
            <consortium name="EnsemblMetazoa"/>
        </authorList>
    </citation>
    <scope>IDENTIFICATION</scope>
    <source>
        <strain evidence="16">LVP_AGWG</strain>
    </source>
</reference>
<dbReference type="SMART" id="SM00355">
    <property type="entry name" value="ZnF_C2H2"/>
    <property type="match status" value="12"/>
</dbReference>
<sequence length="671" mass="76647">MNICRVCMESGEESGSGGAVPDLIPIFSKLEDAFIANILVECTSVQILEDDGLPTTICQGCVDSLKSFIRFIRKARESDRKLRKMFKSEGAGKRTVEEAEADEEDDKNWTSAMELSSVFTESIMEVKEELESDDGKDAPGEAAYEVEYLDDVNASDEEVEDRKPVKRRGRRKKYKDSDDSDSDFVAEPPKPRRGRKPGRKPSRKVDDDDEDYGSDDALDEKELETFEVIEIQKGQLVCCSCLLIFDSSEELEVHREKHIKKRRVNMTKTNICQICYRRYSTPYALKLHYRRMKEATKIYGCIKCPARFIDQKRRRQHAHNHPREKEIVPSKVIVAPIPEVIHNEYGRICCAQACYQSFETEELLLAHAHTAHKVNKVEQSLDENKDKPIECLVCFKRFYDEVSLQRHQQRNYKPLSHQCAVCGLKVRGGEALATHERSHRNEKPFECEICHKNFTSKGSLKAHMMVHSGEKPFVCTTCGWSFRRKRNLQVHILSHSNNQPFQCEICQKTFKSKVHLQYHMRTHTGEKPYPCRFCDKAFADHTNRQRHEMSHTGIKPYKCTYCDKTFIRKRFQVDHESSHTGIKPYRCDMCNRTFSHKSGLRRHLEAHPLAPGNAIALAAPSPMPAPSLSHSEVGAVESSMSPPPPPPPSAMSQMGSMGDLGPSSSGYFQHP</sequence>
<dbReference type="GO" id="GO:0006357">
    <property type="term" value="P:regulation of transcription by RNA polymerase II"/>
    <property type="evidence" value="ECO:0007669"/>
    <property type="project" value="TreeGrafter"/>
</dbReference>
<feature type="binding site" evidence="11">
    <location>
        <position position="7"/>
    </location>
    <ligand>
        <name>Zn(2+)</name>
        <dbReference type="ChEBI" id="CHEBI:29105"/>
    </ligand>
</feature>
<dbReference type="GO" id="GO:0003700">
    <property type="term" value="F:DNA-binding transcription factor activity"/>
    <property type="evidence" value="ECO:0007669"/>
    <property type="project" value="TreeGrafter"/>
</dbReference>
<feature type="compositionally biased region" description="Polar residues" evidence="12">
    <location>
        <begin position="662"/>
        <end position="671"/>
    </location>
</feature>
<feature type="compositionally biased region" description="Low complexity" evidence="12">
    <location>
        <begin position="621"/>
        <end position="631"/>
    </location>
</feature>
<feature type="domain" description="C2H2-type" evidence="13">
    <location>
        <begin position="557"/>
        <end position="584"/>
    </location>
</feature>
<feature type="binding site" evidence="11">
    <location>
        <position position="58"/>
    </location>
    <ligand>
        <name>Zn(2+)</name>
        <dbReference type="ChEBI" id="CHEBI:29105"/>
    </ligand>
</feature>
<gene>
    <name evidence="16" type="primary">5573453</name>
</gene>
<dbReference type="GO" id="GO:0008270">
    <property type="term" value="F:zinc ion binding"/>
    <property type="evidence" value="ECO:0007669"/>
    <property type="project" value="UniProtKB-UniRule"/>
</dbReference>
<protein>
    <recommendedName>
        <fullName evidence="18">Zinc finger protein</fullName>
    </recommendedName>
</protein>
<keyword evidence="17" id="KW-1185">Reference proteome</keyword>
<dbReference type="FunFam" id="3.30.160.60:FF:000130">
    <property type="entry name" value="Spalt-like transcription factor 4"/>
    <property type="match status" value="1"/>
</dbReference>
<keyword evidence="4 10" id="KW-0863">Zinc-finger</keyword>
<dbReference type="InterPro" id="IPR012934">
    <property type="entry name" value="Znf_AD"/>
</dbReference>
<dbReference type="PROSITE" id="PS50157">
    <property type="entry name" value="ZINC_FINGER_C2H2_2"/>
    <property type="match status" value="8"/>
</dbReference>
<dbReference type="GO" id="GO:0000978">
    <property type="term" value="F:RNA polymerase II cis-regulatory region sequence-specific DNA binding"/>
    <property type="evidence" value="ECO:0007669"/>
    <property type="project" value="TreeGrafter"/>
</dbReference>
<dbReference type="OrthoDB" id="6077919at2759"/>
<dbReference type="Pfam" id="PF07776">
    <property type="entry name" value="zf-AD"/>
    <property type="match status" value="1"/>
</dbReference>
<dbReference type="SUPFAM" id="SSF57716">
    <property type="entry name" value="Glucocorticoid receptor-like (DNA-binding domain)"/>
    <property type="match status" value="1"/>
</dbReference>
<feature type="compositionally biased region" description="Basic residues" evidence="12">
    <location>
        <begin position="191"/>
        <end position="202"/>
    </location>
</feature>
<dbReference type="SUPFAM" id="SSF57667">
    <property type="entry name" value="beta-beta-alpha zinc fingers"/>
    <property type="match status" value="4"/>
</dbReference>
<evidence type="ECO:0000256" key="3">
    <source>
        <dbReference type="ARBA" id="ARBA00022737"/>
    </source>
</evidence>
<feature type="domain" description="C2H2-type" evidence="13">
    <location>
        <begin position="473"/>
        <end position="500"/>
    </location>
</feature>
<feature type="binding site" evidence="11">
    <location>
        <position position="4"/>
    </location>
    <ligand>
        <name>Zn(2+)</name>
        <dbReference type="ChEBI" id="CHEBI:29105"/>
    </ligand>
</feature>
<evidence type="ECO:0000256" key="7">
    <source>
        <dbReference type="ARBA" id="ARBA00023125"/>
    </source>
</evidence>
<reference evidence="15" key="1">
    <citation type="journal article" date="2016" name="PLoS ONE">
        <title>A Deep Insight into the Sialome of Male and Female Aedes aegypti Mosquitoes.</title>
        <authorList>
            <person name="Ribeiro J.M."/>
            <person name="Martin-Martin I."/>
            <person name="Arca B."/>
            <person name="Calvo E."/>
        </authorList>
    </citation>
    <scope>NUCLEOTIDE SEQUENCE</scope>
    <source>
        <strain evidence="15">Liverpool</strain>
        <tissue evidence="15">Salivary glands</tissue>
    </source>
</reference>
<dbReference type="Gene3D" id="3.30.160.60">
    <property type="entry name" value="Classic Zinc Finger"/>
    <property type="match status" value="8"/>
</dbReference>
<evidence type="ECO:0000256" key="4">
    <source>
        <dbReference type="ARBA" id="ARBA00022771"/>
    </source>
</evidence>
<dbReference type="EMBL" id="GDUN01000519">
    <property type="protein sequence ID" value="JAN95400.1"/>
    <property type="molecule type" value="mRNA"/>
</dbReference>
<feature type="binding site" evidence="11">
    <location>
        <position position="61"/>
    </location>
    <ligand>
        <name>Zn(2+)</name>
        <dbReference type="ChEBI" id="CHEBI:29105"/>
    </ligand>
</feature>
<organism evidence="15">
    <name type="scientific">Aedes aegypti</name>
    <name type="common">Yellowfever mosquito</name>
    <name type="synonym">Culex aegypti</name>
    <dbReference type="NCBI Taxonomy" id="7159"/>
    <lineage>
        <taxon>Eukaryota</taxon>
        <taxon>Metazoa</taxon>
        <taxon>Ecdysozoa</taxon>
        <taxon>Arthropoda</taxon>
        <taxon>Hexapoda</taxon>
        <taxon>Insecta</taxon>
        <taxon>Pterygota</taxon>
        <taxon>Neoptera</taxon>
        <taxon>Endopterygota</taxon>
        <taxon>Diptera</taxon>
        <taxon>Nematocera</taxon>
        <taxon>Culicoidea</taxon>
        <taxon>Culicidae</taxon>
        <taxon>Culicinae</taxon>
        <taxon>Aedini</taxon>
        <taxon>Aedes</taxon>
        <taxon>Stegomyia</taxon>
    </lineage>
</organism>
<dbReference type="GO" id="GO:0005634">
    <property type="term" value="C:nucleus"/>
    <property type="evidence" value="ECO:0007669"/>
    <property type="project" value="UniProtKB-SubCell"/>
</dbReference>
<feature type="region of interest" description="Disordered" evidence="12">
    <location>
        <begin position="147"/>
        <end position="217"/>
    </location>
</feature>